<reference evidence="1 2" key="1">
    <citation type="submission" date="2018-02" db="EMBL/GenBank/DDBJ databases">
        <title>Genomic Encyclopedia of Archaeal and Bacterial Type Strains, Phase II (KMG-II): from individual species to whole genera.</title>
        <authorList>
            <person name="Goeker M."/>
        </authorList>
    </citation>
    <scope>NUCLEOTIDE SEQUENCE [LARGE SCALE GENOMIC DNA]</scope>
    <source>
        <strain evidence="1 2">DSM 16809</strain>
    </source>
</reference>
<proteinExistence type="predicted"/>
<protein>
    <submittedName>
        <fullName evidence="1">Uncharacterized protein DUF721</fullName>
    </submittedName>
</protein>
<comment type="caution">
    <text evidence="1">The sequence shown here is derived from an EMBL/GenBank/DDBJ whole genome shotgun (WGS) entry which is preliminary data.</text>
</comment>
<dbReference type="Proteomes" id="UP000239002">
    <property type="component" value="Unassembled WGS sequence"/>
</dbReference>
<gene>
    <name evidence="1" type="ORF">LY01_01615</name>
</gene>
<name>A0A2S6IKV0_9FLAO</name>
<dbReference type="PANTHER" id="PTHR36456">
    <property type="entry name" value="UPF0232 PROTEIN SCO3875"/>
    <property type="match status" value="1"/>
</dbReference>
<evidence type="ECO:0000313" key="2">
    <source>
        <dbReference type="Proteomes" id="UP000239002"/>
    </source>
</evidence>
<organism evidence="1 2">
    <name type="scientific">Nonlabens xylanidelens</name>
    <dbReference type="NCBI Taxonomy" id="191564"/>
    <lineage>
        <taxon>Bacteria</taxon>
        <taxon>Pseudomonadati</taxon>
        <taxon>Bacteroidota</taxon>
        <taxon>Flavobacteriia</taxon>
        <taxon>Flavobacteriales</taxon>
        <taxon>Flavobacteriaceae</taxon>
        <taxon>Nonlabens</taxon>
    </lineage>
</organism>
<evidence type="ECO:0000313" key="1">
    <source>
        <dbReference type="EMBL" id="PPK94862.1"/>
    </source>
</evidence>
<dbReference type="InterPro" id="IPR007922">
    <property type="entry name" value="DciA-like"/>
</dbReference>
<dbReference type="Pfam" id="PF05258">
    <property type="entry name" value="DciA"/>
    <property type="match status" value="1"/>
</dbReference>
<sequence length="113" mass="13012">MRTVRDTPTKHIRQMRNNKKNDFVSMSDLLSDFKSQSKLQKGFEKVDVEGAWNTIMGPGVTNYTTQLKFTAGTLFVNLSSSVLRQELMYGRTMIIKNLNEHLGKDMIEKIVLR</sequence>
<accession>A0A2S6IKV0</accession>
<keyword evidence="2" id="KW-1185">Reference proteome</keyword>
<dbReference type="EMBL" id="PTJE01000003">
    <property type="protein sequence ID" value="PPK94862.1"/>
    <property type="molecule type" value="Genomic_DNA"/>
</dbReference>
<dbReference type="AlphaFoldDB" id="A0A2S6IKV0"/>
<dbReference type="PANTHER" id="PTHR36456:SF1">
    <property type="entry name" value="UPF0232 PROTEIN SCO3875"/>
    <property type="match status" value="1"/>
</dbReference>